<dbReference type="Gene3D" id="3.60.20.10">
    <property type="entry name" value="Glutamine Phosphoribosylpyrophosphate, subunit 1, domain 1"/>
    <property type="match status" value="2"/>
</dbReference>
<dbReference type="PANTHER" id="PTHR43187:SF1">
    <property type="entry name" value="GLUTAMINE AMIDOTRANSFERASE DUG3-RELATED"/>
    <property type="match status" value="1"/>
</dbReference>
<evidence type="ECO:0000313" key="1">
    <source>
        <dbReference type="EMBL" id="KAF4697307.1"/>
    </source>
</evidence>
<dbReference type="GO" id="GO:0061672">
    <property type="term" value="C:glutathione hydrolase complex"/>
    <property type="evidence" value="ECO:0007669"/>
    <property type="project" value="TreeGrafter"/>
</dbReference>
<proteinExistence type="predicted"/>
<dbReference type="InterPro" id="IPR029055">
    <property type="entry name" value="Ntn_hydrolases_N"/>
</dbReference>
<dbReference type="GO" id="GO:0005737">
    <property type="term" value="C:cytoplasm"/>
    <property type="evidence" value="ECO:0007669"/>
    <property type="project" value="TreeGrafter"/>
</dbReference>
<sequence length="256" mass="28043">MCRLTALISADDAVVLADVTTRPNMSIIRQSYACQERQQLPPGAVPHQSYKQPFLNGDGYGIGWYDNNTSDNPPHSGDADGDGGACVFVSINSIAFDIAMEHSAIDSAVAFAVFLTELCPNPTSIQESYERAIYDADALTRAMEITVLKIRHECEVAFKDNPSRLPCSLANFLVSDGRTIIATRYAWGREGEVVASCSLYYISGSRWTYFPGHDDDNNTNNQQQQRGGGKKGINDNYHMVMWLAVDTTPSATTIGI</sequence>
<protein>
    <recommendedName>
        <fullName evidence="3">Glutamine amidotransferase type-2 domain-containing protein</fullName>
    </recommendedName>
</protein>
<reference evidence="1 2" key="1">
    <citation type="submission" date="2020-04" db="EMBL/GenBank/DDBJ databases">
        <title>Perkinsus olseni comparative genomics.</title>
        <authorList>
            <person name="Bogema D.R."/>
        </authorList>
    </citation>
    <scope>NUCLEOTIDE SEQUENCE [LARGE SCALE GENOMIC DNA]</scope>
    <source>
        <strain evidence="1">00978-12</strain>
    </source>
</reference>
<evidence type="ECO:0000313" key="2">
    <source>
        <dbReference type="Proteomes" id="UP000541610"/>
    </source>
</evidence>
<comment type="caution">
    <text evidence="1">The sequence shown here is derived from an EMBL/GenBank/DDBJ whole genome shotgun (WGS) entry which is preliminary data.</text>
</comment>
<dbReference type="AlphaFoldDB" id="A0A7J6PN32"/>
<dbReference type="Proteomes" id="UP000541610">
    <property type="component" value="Unassembled WGS sequence"/>
</dbReference>
<dbReference type="GO" id="GO:0006751">
    <property type="term" value="P:glutathione catabolic process"/>
    <property type="evidence" value="ECO:0007669"/>
    <property type="project" value="TreeGrafter"/>
</dbReference>
<evidence type="ECO:0008006" key="3">
    <source>
        <dbReference type="Google" id="ProtNLM"/>
    </source>
</evidence>
<dbReference type="EMBL" id="JABANP010000004">
    <property type="protein sequence ID" value="KAF4697307.1"/>
    <property type="molecule type" value="Genomic_DNA"/>
</dbReference>
<organism evidence="1 2">
    <name type="scientific">Perkinsus olseni</name>
    <name type="common">Perkinsus atlanticus</name>
    <dbReference type="NCBI Taxonomy" id="32597"/>
    <lineage>
        <taxon>Eukaryota</taxon>
        <taxon>Sar</taxon>
        <taxon>Alveolata</taxon>
        <taxon>Perkinsozoa</taxon>
        <taxon>Perkinsea</taxon>
        <taxon>Perkinsida</taxon>
        <taxon>Perkinsidae</taxon>
        <taxon>Perkinsus</taxon>
    </lineage>
</organism>
<gene>
    <name evidence="1" type="ORF">FOZ60_009929</name>
</gene>
<dbReference type="GO" id="GO:0008242">
    <property type="term" value="F:omega peptidase activity"/>
    <property type="evidence" value="ECO:0007669"/>
    <property type="project" value="TreeGrafter"/>
</dbReference>
<name>A0A7J6PN32_PEROL</name>
<dbReference type="PANTHER" id="PTHR43187">
    <property type="entry name" value="GLUTAMINE AMIDOTRANSFERASE DUG3-RELATED"/>
    <property type="match status" value="1"/>
</dbReference>
<accession>A0A7J6PN32</accession>
<dbReference type="InterPro" id="IPR052373">
    <property type="entry name" value="Gamma-glu_amide_hydrolase"/>
</dbReference>
<dbReference type="OrthoDB" id="412867at2759"/>